<evidence type="ECO:0000256" key="2">
    <source>
        <dbReference type="ARBA" id="ARBA00022771"/>
    </source>
</evidence>
<name>A0A061J6G1_TRYRA</name>
<evidence type="ECO:0000256" key="1">
    <source>
        <dbReference type="ARBA" id="ARBA00022723"/>
    </source>
</evidence>
<dbReference type="InterPro" id="IPR036855">
    <property type="entry name" value="Znf_CCCH_sf"/>
</dbReference>
<feature type="domain" description="C3H1-type" evidence="5">
    <location>
        <begin position="14"/>
        <end position="42"/>
    </location>
</feature>
<evidence type="ECO:0000256" key="3">
    <source>
        <dbReference type="ARBA" id="ARBA00022833"/>
    </source>
</evidence>
<dbReference type="PROSITE" id="PS50103">
    <property type="entry name" value="ZF_C3H1"/>
    <property type="match status" value="1"/>
</dbReference>
<dbReference type="Proteomes" id="UP000031737">
    <property type="component" value="Unassembled WGS sequence"/>
</dbReference>
<keyword evidence="2 4" id="KW-0863">Zinc-finger</keyword>
<reference evidence="6 7" key="1">
    <citation type="submission" date="2013-07" db="EMBL/GenBank/DDBJ databases">
        <authorList>
            <person name="Stoco P.H."/>
            <person name="Wagner G."/>
            <person name="Gerber A."/>
            <person name="Zaha A."/>
            <person name="Thompson C."/>
            <person name="Bartholomeu D.C."/>
            <person name="Luckemeyer D.D."/>
            <person name="Bahia D."/>
            <person name="Loreto E."/>
            <person name="Prestes E.B."/>
            <person name="Lima F.M."/>
            <person name="Rodrigues-Luiz G."/>
            <person name="Vallejo G.A."/>
            <person name="Filho J.F."/>
            <person name="Monteiro K.M."/>
            <person name="Tyler K.M."/>
            <person name="de Almeida L.G."/>
            <person name="Ortiz M.F."/>
            <person name="Siervo M.A."/>
            <person name="de Moraes M.H."/>
            <person name="Cunha O.L."/>
            <person name="Mendonca-Neto R."/>
            <person name="Silva R."/>
            <person name="Teixeira S.M."/>
            <person name="Murta S.M."/>
            <person name="Sincero T.C."/>
            <person name="Mendes T.A."/>
            <person name="Urmenyi T.P."/>
            <person name="Silva V.G."/>
            <person name="da Rocha W.D."/>
            <person name="Andersson B."/>
            <person name="Romanha A.J."/>
            <person name="Steindel M."/>
            <person name="de Vasconcelos A.T."/>
            <person name="Grisard E.C."/>
        </authorList>
    </citation>
    <scope>NUCLEOTIDE SEQUENCE [LARGE SCALE GENOMIC DNA]</scope>
    <source>
        <strain evidence="6 7">SC58</strain>
    </source>
</reference>
<keyword evidence="1 4" id="KW-0479">Metal-binding</keyword>
<dbReference type="OrthoDB" id="410307at2759"/>
<gene>
    <name evidence="6" type="ORF">TRSC58_03397</name>
</gene>
<dbReference type="GO" id="GO:0008270">
    <property type="term" value="F:zinc ion binding"/>
    <property type="evidence" value="ECO:0007669"/>
    <property type="project" value="UniProtKB-KW"/>
</dbReference>
<dbReference type="AlphaFoldDB" id="A0A061J6G1"/>
<dbReference type="EMBL" id="AUPL01003397">
    <property type="protein sequence ID" value="ESL08892.1"/>
    <property type="molecule type" value="Genomic_DNA"/>
</dbReference>
<dbReference type="InterPro" id="IPR000571">
    <property type="entry name" value="Znf_CCCH"/>
</dbReference>
<keyword evidence="3 4" id="KW-0862">Zinc</keyword>
<dbReference type="GO" id="GO:0010468">
    <property type="term" value="P:regulation of gene expression"/>
    <property type="evidence" value="ECO:0007669"/>
    <property type="project" value="UniProtKB-ARBA"/>
</dbReference>
<proteinExistence type="predicted"/>
<dbReference type="Pfam" id="PF00642">
    <property type="entry name" value="zf-CCCH"/>
    <property type="match status" value="1"/>
</dbReference>
<dbReference type="SUPFAM" id="SSF90229">
    <property type="entry name" value="CCCH zinc finger"/>
    <property type="match status" value="1"/>
</dbReference>
<dbReference type="Gene3D" id="4.10.1000.10">
    <property type="entry name" value="Zinc finger, CCCH-type"/>
    <property type="match status" value="1"/>
</dbReference>
<dbReference type="VEuPathDB" id="TriTrypDB:TRSC58_03397"/>
<evidence type="ECO:0000313" key="7">
    <source>
        <dbReference type="Proteomes" id="UP000031737"/>
    </source>
</evidence>
<evidence type="ECO:0000256" key="4">
    <source>
        <dbReference type="PROSITE-ProRule" id="PRU00723"/>
    </source>
</evidence>
<accession>A0A061J6G1</accession>
<comment type="caution">
    <text evidence="6">The sequence shown here is derived from an EMBL/GenBank/DDBJ whole genome shotgun (WGS) entry which is preliminary data.</text>
</comment>
<evidence type="ECO:0000313" key="6">
    <source>
        <dbReference type="EMBL" id="ESL08892.1"/>
    </source>
</evidence>
<sequence length="173" mass="19689">MPKANKHAEIKPSKFRTALCEFYLRQDECPFGTRCAFAHGEHELHTEERNVELLKATGLQRLDAADFPVPTRCSAMTMKSSFNSVFPITTSFRRQPVIVSLPCWTDSRVVGFEQYEAITPVTRLRESEVATFVPAPARDTSRPRCSSRFFASCSTEAPVMYRHNPYAISTQYE</sequence>
<keyword evidence="7" id="KW-1185">Reference proteome</keyword>
<dbReference type="GO" id="GO:0051252">
    <property type="term" value="P:regulation of RNA metabolic process"/>
    <property type="evidence" value="ECO:0007669"/>
    <property type="project" value="UniProtKB-ARBA"/>
</dbReference>
<feature type="zinc finger region" description="C3H1-type" evidence="4">
    <location>
        <begin position="14"/>
        <end position="42"/>
    </location>
</feature>
<dbReference type="FunFam" id="4.10.1000.10:FF:000003">
    <property type="entry name" value="Zinc finger CCCH domain-containing protein"/>
    <property type="match status" value="1"/>
</dbReference>
<protein>
    <recommendedName>
        <fullName evidence="5">C3H1-type domain-containing protein</fullName>
    </recommendedName>
</protein>
<evidence type="ECO:0000259" key="5">
    <source>
        <dbReference type="PROSITE" id="PS50103"/>
    </source>
</evidence>
<organism evidence="6 7">
    <name type="scientific">Trypanosoma rangeli SC58</name>
    <dbReference type="NCBI Taxonomy" id="429131"/>
    <lineage>
        <taxon>Eukaryota</taxon>
        <taxon>Discoba</taxon>
        <taxon>Euglenozoa</taxon>
        <taxon>Kinetoplastea</taxon>
        <taxon>Metakinetoplastina</taxon>
        <taxon>Trypanosomatida</taxon>
        <taxon>Trypanosomatidae</taxon>
        <taxon>Trypanosoma</taxon>
        <taxon>Herpetosoma</taxon>
    </lineage>
</organism>
<dbReference type="SMART" id="SM00356">
    <property type="entry name" value="ZnF_C3H1"/>
    <property type="match status" value="1"/>
</dbReference>